<feature type="transmembrane region" description="Helical" evidence="5">
    <location>
        <begin position="902"/>
        <end position="923"/>
    </location>
</feature>
<evidence type="ECO:0000313" key="8">
    <source>
        <dbReference type="Proteomes" id="UP001162131"/>
    </source>
</evidence>
<keyword evidence="3 5" id="KW-1133">Transmembrane helix</keyword>
<protein>
    <recommendedName>
        <fullName evidence="6">Receptor ligand binding region domain-containing protein</fullName>
    </recommendedName>
</protein>
<evidence type="ECO:0000256" key="2">
    <source>
        <dbReference type="ARBA" id="ARBA00022692"/>
    </source>
</evidence>
<evidence type="ECO:0000256" key="3">
    <source>
        <dbReference type="ARBA" id="ARBA00022989"/>
    </source>
</evidence>
<evidence type="ECO:0000313" key="7">
    <source>
        <dbReference type="EMBL" id="CAG9328019.1"/>
    </source>
</evidence>
<name>A0AAU9JPW5_9CILI</name>
<dbReference type="EMBL" id="CAJZBQ010000045">
    <property type="protein sequence ID" value="CAG9328019.1"/>
    <property type="molecule type" value="Genomic_DNA"/>
</dbReference>
<keyword evidence="2 5" id="KW-0812">Transmembrane</keyword>
<feature type="transmembrane region" description="Helical" evidence="5">
    <location>
        <begin position="1017"/>
        <end position="1037"/>
    </location>
</feature>
<feature type="transmembrane region" description="Helical" evidence="5">
    <location>
        <begin position="954"/>
        <end position="971"/>
    </location>
</feature>
<evidence type="ECO:0000259" key="6">
    <source>
        <dbReference type="Pfam" id="PF01094"/>
    </source>
</evidence>
<keyword evidence="4 5" id="KW-0472">Membrane</keyword>
<feature type="transmembrane region" description="Helical" evidence="5">
    <location>
        <begin position="763"/>
        <end position="785"/>
    </location>
</feature>
<dbReference type="InterPro" id="IPR001828">
    <property type="entry name" value="ANF_lig-bd_rcpt"/>
</dbReference>
<comment type="caution">
    <text evidence="7">The sequence shown here is derived from an EMBL/GenBank/DDBJ whole genome shotgun (WGS) entry which is preliminary data.</text>
</comment>
<dbReference type="InterPro" id="IPR028082">
    <property type="entry name" value="Peripla_BP_I"/>
</dbReference>
<comment type="subcellular location">
    <subcellularLocation>
        <location evidence="1">Membrane</location>
    </subcellularLocation>
</comment>
<keyword evidence="8" id="KW-1185">Reference proteome</keyword>
<dbReference type="AlphaFoldDB" id="A0AAU9JPW5"/>
<proteinExistence type="predicted"/>
<sequence length="1152" mass="131236">MKFLISALFYFVASQYITIPILYSKFTPNSVVESFSRSYNCPKINSMKCKNSGVYYVLYEVNSPLDIEILISELDFSFSFDGTFSLSVTSIISDYARSYEFVNLVYGYSPNTTHDFVYYSESSYISLRDTALSFIDSHGWQKVVVILGQEFQSMDFRVNDEIEIALQSIVPSLISYEAIRLIFAHQIKPLGTKVIVIATNQETAVLIQKAIVETDMNKADYAFIFLHHSVWAAYLEGSILIADDEYIPKSEEDYLEYLVDSFSLYLVFFMSSSQIHGSFSSYILNDYMKTAAEINSTSYLYNIQKHSNVLCGSINGNIIEVSSPFIFPGNSITAPDNEKINISISAYGGASNPDGTYYVENALALTGAMYAAYDINDKSDILANFELSIFNISDCGASIFEYDYCYDCLKAHLKDIGYFHLSGLETVIAQGTIQIFRSFNLSIPVLGIQTTASLSDSAYYPQYARVSYSNIITGLIAAIILNSFGIKKVSLLCTNSTWGTDFKTQFEKQCAQYRIEILNENRLVPSGYNGTDTSFIEEIIYLKSRYLVMEVTSPDVLSVIETFYDAGVRKGDLYLFIGDLVIDVANLNKAEIGHEAYKKRKELMDGLLYFGVLTYYGSIGEKLKKDFMSTYGLAPDIMCLYYDATYLGARALGSLISQGINLNSTTIAKAIRWIKFTGCTGKIQINKYGNDRSTIRFGIYNLVQVNSTWTMRLCGIYNPDGAKFYEQVHSISWFYENEGVLPNAIIGEDHECPFRSNQSKSFLYGYLLLTGIGAIPLLMGVFLAVKYSGSIFTRKFPMLEKAQEETLIDIWIYIEMIIESLQYMAIGPDFTGFMSEFSKFTKFAMLDIMGPTKDSDWSIWDQIKLIDIIAAFWIILLIQRVFHIGEKWKISLLTAMDELGKYCLPIIGDLLFIPIVNFLLITFQCTNSIGNEFKDSYHDQDCTVFCWQGMHMKYVIISSIVLLSYLPASLYSRPMWQDETEDLVFHIREQPFHSVMKSFWQILLIVLRVILFPASQISYNACCFTIILLFTLASWFIKRPYNYHRASMWYSICLTDCLWFWTCREISQLNLILAECLLGVGWVFSLAAGIWFQKKYLPSLLIRPKGQDILRLFRFQLSRRTPSEAGIDKSVKYQYVEPIQKEDMKSSDQSCV</sequence>
<feature type="transmembrane region" description="Helical" evidence="5">
    <location>
        <begin position="863"/>
        <end position="882"/>
    </location>
</feature>
<evidence type="ECO:0000256" key="4">
    <source>
        <dbReference type="ARBA" id="ARBA00023136"/>
    </source>
</evidence>
<dbReference type="SUPFAM" id="SSF53822">
    <property type="entry name" value="Periplasmic binding protein-like I"/>
    <property type="match status" value="2"/>
</dbReference>
<feature type="domain" description="Receptor ligand binding region" evidence="6">
    <location>
        <begin position="370"/>
        <end position="702"/>
    </location>
</feature>
<evidence type="ECO:0000256" key="1">
    <source>
        <dbReference type="ARBA" id="ARBA00004370"/>
    </source>
</evidence>
<dbReference type="Pfam" id="PF01094">
    <property type="entry name" value="ANF_receptor"/>
    <property type="match status" value="1"/>
</dbReference>
<gene>
    <name evidence="7" type="ORF">BSTOLATCC_MIC45480</name>
</gene>
<feature type="transmembrane region" description="Helical" evidence="5">
    <location>
        <begin position="1068"/>
        <end position="1092"/>
    </location>
</feature>
<dbReference type="GO" id="GO:0016020">
    <property type="term" value="C:membrane"/>
    <property type="evidence" value="ECO:0007669"/>
    <property type="project" value="UniProtKB-SubCell"/>
</dbReference>
<evidence type="ECO:0000256" key="5">
    <source>
        <dbReference type="SAM" id="Phobius"/>
    </source>
</evidence>
<organism evidence="7 8">
    <name type="scientific">Blepharisma stoltei</name>
    <dbReference type="NCBI Taxonomy" id="1481888"/>
    <lineage>
        <taxon>Eukaryota</taxon>
        <taxon>Sar</taxon>
        <taxon>Alveolata</taxon>
        <taxon>Ciliophora</taxon>
        <taxon>Postciliodesmatophora</taxon>
        <taxon>Heterotrichea</taxon>
        <taxon>Heterotrichida</taxon>
        <taxon>Blepharismidae</taxon>
        <taxon>Blepharisma</taxon>
    </lineage>
</organism>
<accession>A0AAU9JPW5</accession>
<dbReference type="Gene3D" id="3.40.50.2300">
    <property type="match status" value="3"/>
</dbReference>
<reference evidence="7" key="1">
    <citation type="submission" date="2021-09" db="EMBL/GenBank/DDBJ databases">
        <authorList>
            <consortium name="AG Swart"/>
            <person name="Singh M."/>
            <person name="Singh A."/>
            <person name="Seah K."/>
            <person name="Emmerich C."/>
        </authorList>
    </citation>
    <scope>NUCLEOTIDE SEQUENCE</scope>
    <source>
        <strain evidence="7">ATCC30299</strain>
    </source>
</reference>
<dbReference type="Proteomes" id="UP001162131">
    <property type="component" value="Unassembled WGS sequence"/>
</dbReference>